<evidence type="ECO:0000313" key="3">
    <source>
        <dbReference type="EMBL" id="MBK1704948.1"/>
    </source>
</evidence>
<gene>
    <name evidence="3" type="ORF">CKO40_10460</name>
</gene>
<reference evidence="3" key="2">
    <citation type="journal article" date="2020" name="Microorganisms">
        <title>Osmotic Adaptation and Compatible Solute Biosynthesis of Phototrophic Bacteria as Revealed from Genome Analyses.</title>
        <authorList>
            <person name="Imhoff J.F."/>
            <person name="Rahn T."/>
            <person name="Kunzel S."/>
            <person name="Keller A."/>
            <person name="Neulinger S.C."/>
        </authorList>
    </citation>
    <scope>NUCLEOTIDE SEQUENCE</scope>
    <source>
        <strain evidence="3">DSM 11080</strain>
    </source>
</reference>
<name>A0AAJ0U448_9GAMM</name>
<dbReference type="InterPro" id="IPR025512">
    <property type="entry name" value="DUF4399"/>
</dbReference>
<keyword evidence="4" id="KW-1185">Reference proteome</keyword>
<dbReference type="Pfam" id="PF14347">
    <property type="entry name" value="DUF4399"/>
    <property type="match status" value="1"/>
</dbReference>
<proteinExistence type="predicted"/>
<dbReference type="RefSeq" id="WP_200346161.1">
    <property type="nucleotide sequence ID" value="NZ_NRSJ01000016.1"/>
</dbReference>
<evidence type="ECO:0000259" key="2">
    <source>
        <dbReference type="Pfam" id="PF14347"/>
    </source>
</evidence>
<reference evidence="3" key="1">
    <citation type="submission" date="2017-08" db="EMBL/GenBank/DDBJ databases">
        <authorList>
            <person name="Imhoff J.F."/>
            <person name="Rahn T."/>
            <person name="Kuenzel S."/>
            <person name="Neulinger S.C."/>
        </authorList>
    </citation>
    <scope>NUCLEOTIDE SEQUENCE</scope>
    <source>
        <strain evidence="3">DSM 11080</strain>
    </source>
</reference>
<dbReference type="AlphaFoldDB" id="A0AAJ0U448"/>
<evidence type="ECO:0000256" key="1">
    <source>
        <dbReference type="SAM" id="SignalP"/>
    </source>
</evidence>
<comment type="caution">
    <text evidence="3">The sequence shown here is derived from an EMBL/GenBank/DDBJ whole genome shotgun (WGS) entry which is preliminary data.</text>
</comment>
<dbReference type="Proteomes" id="UP001296776">
    <property type="component" value="Unassembled WGS sequence"/>
</dbReference>
<feature type="chain" id="PRO_5042488182" evidence="1">
    <location>
        <begin position="19"/>
        <end position="142"/>
    </location>
</feature>
<sequence>MLRFIATILLLASFNLPAADNAIEVTRTPAPEGAEVYFIEPTDGATVPTTFTVKFGLRNMGVAPAGTDKAATGHHHLLIDQELPALDRPMGGDIMHFGGGQTETEVTLEPGEHDLRLIVGDKNHVPHDPPIYSEQITVTVVE</sequence>
<evidence type="ECO:0000313" key="4">
    <source>
        <dbReference type="Proteomes" id="UP001296776"/>
    </source>
</evidence>
<feature type="domain" description="DUF4399" evidence="2">
    <location>
        <begin position="53"/>
        <end position="140"/>
    </location>
</feature>
<protein>
    <submittedName>
        <fullName evidence="3">Rod shape-determining protein RodA</fullName>
    </submittedName>
</protein>
<keyword evidence="1" id="KW-0732">Signal</keyword>
<feature type="signal peptide" evidence="1">
    <location>
        <begin position="1"/>
        <end position="18"/>
    </location>
</feature>
<dbReference type="EMBL" id="NRSJ01000016">
    <property type="protein sequence ID" value="MBK1704948.1"/>
    <property type="molecule type" value="Genomic_DNA"/>
</dbReference>
<organism evidence="3 4">
    <name type="scientific">Halochromatium glycolicum</name>
    <dbReference type="NCBI Taxonomy" id="85075"/>
    <lineage>
        <taxon>Bacteria</taxon>
        <taxon>Pseudomonadati</taxon>
        <taxon>Pseudomonadota</taxon>
        <taxon>Gammaproteobacteria</taxon>
        <taxon>Chromatiales</taxon>
        <taxon>Chromatiaceae</taxon>
        <taxon>Halochromatium</taxon>
    </lineage>
</organism>
<accession>A0AAJ0U448</accession>